<dbReference type="InterPro" id="IPR036869">
    <property type="entry name" value="J_dom_sf"/>
</dbReference>
<evidence type="ECO:0000313" key="4">
    <source>
        <dbReference type="EMBL" id="OCF33080.1"/>
    </source>
</evidence>
<feature type="compositionally biased region" description="Polar residues" evidence="2">
    <location>
        <begin position="362"/>
        <end position="372"/>
    </location>
</feature>
<keyword evidence="5" id="KW-1185">Reference proteome</keyword>
<accession>A0A1B9GPT2</accession>
<evidence type="ECO:0000313" key="5">
    <source>
        <dbReference type="Proteomes" id="UP000092666"/>
    </source>
</evidence>
<keyword evidence="1" id="KW-0143">Chaperone</keyword>
<feature type="compositionally biased region" description="Basic and acidic residues" evidence="2">
    <location>
        <begin position="349"/>
        <end position="361"/>
    </location>
</feature>
<dbReference type="EMBL" id="KV700127">
    <property type="protein sequence ID" value="OCF33080.1"/>
    <property type="molecule type" value="Genomic_DNA"/>
</dbReference>
<dbReference type="SUPFAM" id="SSF46565">
    <property type="entry name" value="Chaperone J-domain"/>
    <property type="match status" value="1"/>
</dbReference>
<evidence type="ECO:0000256" key="2">
    <source>
        <dbReference type="SAM" id="MobiDB-lite"/>
    </source>
</evidence>
<proteinExistence type="predicted"/>
<dbReference type="Gene3D" id="1.10.287.110">
    <property type="entry name" value="DnaJ domain"/>
    <property type="match status" value="1"/>
</dbReference>
<dbReference type="SMART" id="SM00271">
    <property type="entry name" value="DnaJ"/>
    <property type="match status" value="1"/>
</dbReference>
<feature type="compositionally biased region" description="Basic and acidic residues" evidence="2">
    <location>
        <begin position="196"/>
        <end position="211"/>
    </location>
</feature>
<name>A0A1B9GPT2_9TREE</name>
<feature type="domain" description="J" evidence="3">
    <location>
        <begin position="85"/>
        <end position="147"/>
    </location>
</feature>
<sequence>MLSRSSASLLSHAVAGPSSIRISLSRGFTATRHCPSPSPSQIQSQYGSQRQCQRRSQSQSQSQSERQRTFTSTAYRSARTHGSLSHYDALKLSKNATKQQIKAKFYELSKLYHPDAKGGDTAKFHEINDAYAVLGDDSKRRQYDISITPASQSHHHAHSPRYGYGPGSHSSFTPHDPYLHRAAQGPHRAWSASSASHRERASQGHAPRTEHYSPFGRRTPPNFQYTYEYNFQYNPNARRATGAGSAGRRKTGNEDEDEEHGAAGTGGGGMWKFVVTVGLILVVISLGGGLTANSQNQVDWEDIIEEQRGQGVAWEGDESDRSPQHGDVGTAPEVPSVPGRIGSGIPSQRRIETRRRTERSNESMQLQETDLS</sequence>
<dbReference type="PROSITE" id="PS50076">
    <property type="entry name" value="DNAJ_2"/>
    <property type="match status" value="1"/>
</dbReference>
<dbReference type="CDD" id="cd06257">
    <property type="entry name" value="DnaJ"/>
    <property type="match status" value="1"/>
</dbReference>
<feature type="region of interest" description="Disordered" evidence="2">
    <location>
        <begin position="311"/>
        <end position="372"/>
    </location>
</feature>
<dbReference type="GO" id="GO:0005737">
    <property type="term" value="C:cytoplasm"/>
    <property type="evidence" value="ECO:0007669"/>
    <property type="project" value="TreeGrafter"/>
</dbReference>
<evidence type="ECO:0000256" key="1">
    <source>
        <dbReference type="ARBA" id="ARBA00023186"/>
    </source>
</evidence>
<evidence type="ECO:0000259" key="3">
    <source>
        <dbReference type="PROSITE" id="PS50076"/>
    </source>
</evidence>
<dbReference type="PRINTS" id="PR00625">
    <property type="entry name" value="JDOMAIN"/>
</dbReference>
<dbReference type="PANTHER" id="PTHR43096:SF52">
    <property type="entry name" value="DNAJ HOMOLOG 1, MITOCHONDRIAL-RELATED"/>
    <property type="match status" value="1"/>
</dbReference>
<reference evidence="4 5" key="1">
    <citation type="submission" date="2013-07" db="EMBL/GenBank/DDBJ databases">
        <title>The Genome Sequence of Cryptococcus heveanensis BCC8398.</title>
        <authorList>
            <consortium name="The Broad Institute Genome Sequencing Platform"/>
            <person name="Cuomo C."/>
            <person name="Litvintseva A."/>
            <person name="Chen Y."/>
            <person name="Heitman J."/>
            <person name="Sun S."/>
            <person name="Springer D."/>
            <person name="Dromer F."/>
            <person name="Young S.K."/>
            <person name="Zeng Q."/>
            <person name="Gargeya S."/>
            <person name="Fitzgerald M."/>
            <person name="Abouelleil A."/>
            <person name="Alvarado L."/>
            <person name="Berlin A.M."/>
            <person name="Chapman S.B."/>
            <person name="Dewar J."/>
            <person name="Goldberg J."/>
            <person name="Griggs A."/>
            <person name="Gujja S."/>
            <person name="Hansen M."/>
            <person name="Howarth C."/>
            <person name="Imamovic A."/>
            <person name="Larimer J."/>
            <person name="McCowan C."/>
            <person name="Murphy C."/>
            <person name="Pearson M."/>
            <person name="Priest M."/>
            <person name="Roberts A."/>
            <person name="Saif S."/>
            <person name="Shea T."/>
            <person name="Sykes S."/>
            <person name="Wortman J."/>
            <person name="Nusbaum C."/>
            <person name="Birren B."/>
        </authorList>
    </citation>
    <scope>NUCLEOTIDE SEQUENCE [LARGE SCALE GENOMIC DNA]</scope>
    <source>
        <strain evidence="4 5">BCC8398</strain>
    </source>
</reference>
<gene>
    <name evidence="4" type="ORF">I316_05125</name>
</gene>
<reference evidence="5" key="2">
    <citation type="submission" date="2013-12" db="EMBL/GenBank/DDBJ databases">
        <title>Evolution of pathogenesis and genome organization in the Tremellales.</title>
        <authorList>
            <person name="Cuomo C."/>
            <person name="Litvintseva A."/>
            <person name="Heitman J."/>
            <person name="Chen Y."/>
            <person name="Sun S."/>
            <person name="Springer D."/>
            <person name="Dromer F."/>
            <person name="Young S."/>
            <person name="Zeng Q."/>
            <person name="Chapman S."/>
            <person name="Gujja S."/>
            <person name="Saif S."/>
            <person name="Birren B."/>
        </authorList>
    </citation>
    <scope>NUCLEOTIDE SEQUENCE [LARGE SCALE GENOMIC DNA]</scope>
    <source>
        <strain evidence="5">BCC8398</strain>
    </source>
</reference>
<feature type="compositionally biased region" description="Polar residues" evidence="2">
    <location>
        <begin position="69"/>
        <end position="78"/>
    </location>
</feature>
<dbReference type="InterPro" id="IPR018253">
    <property type="entry name" value="DnaJ_domain_CS"/>
</dbReference>
<feature type="region of interest" description="Disordered" evidence="2">
    <location>
        <begin position="236"/>
        <end position="268"/>
    </location>
</feature>
<dbReference type="GO" id="GO:0051082">
    <property type="term" value="F:unfolded protein binding"/>
    <property type="evidence" value="ECO:0007669"/>
    <property type="project" value="TreeGrafter"/>
</dbReference>
<dbReference type="AlphaFoldDB" id="A0A1B9GPT2"/>
<organism evidence="4 5">
    <name type="scientific">Kwoniella heveanensis BCC8398</name>
    <dbReference type="NCBI Taxonomy" id="1296120"/>
    <lineage>
        <taxon>Eukaryota</taxon>
        <taxon>Fungi</taxon>
        <taxon>Dikarya</taxon>
        <taxon>Basidiomycota</taxon>
        <taxon>Agaricomycotina</taxon>
        <taxon>Tremellomycetes</taxon>
        <taxon>Tremellales</taxon>
        <taxon>Cryptococcaceae</taxon>
        <taxon>Kwoniella</taxon>
    </lineage>
</organism>
<dbReference type="PANTHER" id="PTHR43096">
    <property type="entry name" value="DNAJ HOMOLOG 1, MITOCHONDRIAL-RELATED"/>
    <property type="match status" value="1"/>
</dbReference>
<protein>
    <recommendedName>
        <fullName evidence="3">J domain-containing protein</fullName>
    </recommendedName>
</protein>
<feature type="region of interest" description="Disordered" evidence="2">
    <location>
        <begin position="30"/>
        <end position="78"/>
    </location>
</feature>
<dbReference type="GO" id="GO:0042026">
    <property type="term" value="P:protein refolding"/>
    <property type="evidence" value="ECO:0007669"/>
    <property type="project" value="TreeGrafter"/>
</dbReference>
<dbReference type="Proteomes" id="UP000092666">
    <property type="component" value="Unassembled WGS sequence"/>
</dbReference>
<dbReference type="Pfam" id="PF00226">
    <property type="entry name" value="DnaJ"/>
    <property type="match status" value="1"/>
</dbReference>
<feature type="region of interest" description="Disordered" evidence="2">
    <location>
        <begin position="149"/>
        <end position="219"/>
    </location>
</feature>
<dbReference type="OrthoDB" id="445556at2759"/>
<feature type="compositionally biased region" description="Low complexity" evidence="2">
    <location>
        <begin position="39"/>
        <end position="64"/>
    </location>
</feature>
<dbReference type="STRING" id="1296120.A0A1B9GPT2"/>
<dbReference type="InterPro" id="IPR001623">
    <property type="entry name" value="DnaJ_domain"/>
</dbReference>
<dbReference type="PROSITE" id="PS00636">
    <property type="entry name" value="DNAJ_1"/>
    <property type="match status" value="1"/>
</dbReference>